<evidence type="ECO:0000313" key="2">
    <source>
        <dbReference type="EMBL" id="RGP65596.1"/>
    </source>
</evidence>
<evidence type="ECO:0000313" key="3">
    <source>
        <dbReference type="Proteomes" id="UP000266152"/>
    </source>
</evidence>
<dbReference type="Proteomes" id="UP000266152">
    <property type="component" value="Unassembled WGS sequence"/>
</dbReference>
<feature type="region of interest" description="Disordered" evidence="1">
    <location>
        <begin position="237"/>
        <end position="295"/>
    </location>
</feature>
<feature type="compositionally biased region" description="Low complexity" evidence="1">
    <location>
        <begin position="268"/>
        <end position="279"/>
    </location>
</feature>
<keyword evidence="3" id="KW-1185">Reference proteome</keyword>
<dbReference type="AlphaFoldDB" id="A0A395RZL3"/>
<reference evidence="2 3" key="1">
    <citation type="journal article" date="2018" name="PLoS Pathog.">
        <title>Evolution of structural diversity of trichothecenes, a family of toxins produced by plant pathogenic and entomopathogenic fungi.</title>
        <authorList>
            <person name="Proctor R.H."/>
            <person name="McCormick S.P."/>
            <person name="Kim H.S."/>
            <person name="Cardoza R.E."/>
            <person name="Stanley A.M."/>
            <person name="Lindo L."/>
            <person name="Kelly A."/>
            <person name="Brown D.W."/>
            <person name="Lee T."/>
            <person name="Vaughan M.M."/>
            <person name="Alexander N.J."/>
            <person name="Busman M."/>
            <person name="Gutierrez S."/>
        </authorList>
    </citation>
    <scope>NUCLEOTIDE SEQUENCE [LARGE SCALE GENOMIC DNA]</scope>
    <source>
        <strain evidence="2 3">NRRL 3299</strain>
    </source>
</reference>
<accession>A0A395RZL3</accession>
<gene>
    <name evidence="2" type="ORF">FSPOR_7224</name>
</gene>
<comment type="caution">
    <text evidence="2">The sequence shown here is derived from an EMBL/GenBank/DDBJ whole genome shotgun (WGS) entry which is preliminary data.</text>
</comment>
<sequence length="295" mass="32172">MAIIFEDQLDRLDKLTVGEPSQFSRARSEVLEPAFDSYIKSFDLRERAPPPSTLQLIGSPDIKVKLSRCGKSGAATDLTVTRTSDPSCDNFMGYCKEHECVVFKGETGLLDDFLDFVESAAAKHKVNDTTVVLKAPDHVRVPFGGLEYGLKYEEFVDRVEVLQCAVWIRTSPSGMAYLLSLPTVEPVLTITKEQQNGGKSFVEIAIDSQTPPPSTPEYVPTSPDALIAYKASLEHQEVPSQNLSDSDSPLSSCGTSIPTPPPLDDTDSGSSADSSELSDPPALIYTPPWLRDLNE</sequence>
<protein>
    <submittedName>
        <fullName evidence="2">Uncharacterized protein</fullName>
    </submittedName>
</protein>
<evidence type="ECO:0000256" key="1">
    <source>
        <dbReference type="SAM" id="MobiDB-lite"/>
    </source>
</evidence>
<proteinExistence type="predicted"/>
<name>A0A395RZL3_FUSSP</name>
<dbReference type="EMBL" id="PXOF01000100">
    <property type="protein sequence ID" value="RGP65596.1"/>
    <property type="molecule type" value="Genomic_DNA"/>
</dbReference>
<organism evidence="2 3">
    <name type="scientific">Fusarium sporotrichioides</name>
    <dbReference type="NCBI Taxonomy" id="5514"/>
    <lineage>
        <taxon>Eukaryota</taxon>
        <taxon>Fungi</taxon>
        <taxon>Dikarya</taxon>
        <taxon>Ascomycota</taxon>
        <taxon>Pezizomycotina</taxon>
        <taxon>Sordariomycetes</taxon>
        <taxon>Hypocreomycetidae</taxon>
        <taxon>Hypocreales</taxon>
        <taxon>Nectriaceae</taxon>
        <taxon>Fusarium</taxon>
    </lineage>
</organism>
<feature type="compositionally biased region" description="Polar residues" evidence="1">
    <location>
        <begin position="238"/>
        <end position="257"/>
    </location>
</feature>